<dbReference type="CDD" id="cd03023">
    <property type="entry name" value="DsbA_Com1_like"/>
    <property type="match status" value="1"/>
</dbReference>
<dbReference type="RefSeq" id="WP_092779534.1">
    <property type="nucleotide sequence ID" value="NZ_FORA01000002.1"/>
</dbReference>
<dbReference type="PANTHER" id="PTHR13887:SF14">
    <property type="entry name" value="DISULFIDE BOND FORMATION PROTEIN D"/>
    <property type="match status" value="1"/>
</dbReference>
<evidence type="ECO:0000256" key="1">
    <source>
        <dbReference type="ARBA" id="ARBA00022729"/>
    </source>
</evidence>
<keyword evidence="1 5" id="KW-0732">Signal</keyword>
<dbReference type="OrthoDB" id="9780147at2"/>
<dbReference type="STRING" id="390807.SAMN04488095_1860"/>
<dbReference type="PANTHER" id="PTHR13887">
    <property type="entry name" value="GLUTATHIONE S-TRANSFERASE KAPPA"/>
    <property type="match status" value="1"/>
</dbReference>
<dbReference type="Gene3D" id="3.40.30.10">
    <property type="entry name" value="Glutaredoxin"/>
    <property type="match status" value="1"/>
</dbReference>
<accession>A0A1I3MIA8</accession>
<dbReference type="InterPro" id="IPR036249">
    <property type="entry name" value="Thioredoxin-like_sf"/>
</dbReference>
<dbReference type="AlphaFoldDB" id="A0A1I3MIA8"/>
<evidence type="ECO:0000313" key="7">
    <source>
        <dbReference type="EMBL" id="SFI96729.1"/>
    </source>
</evidence>
<dbReference type="InterPro" id="IPR001853">
    <property type="entry name" value="DSBA-like_thioredoxin_dom"/>
</dbReference>
<dbReference type="SUPFAM" id="SSF52833">
    <property type="entry name" value="Thioredoxin-like"/>
    <property type="match status" value="1"/>
</dbReference>
<reference evidence="7 8" key="1">
    <citation type="submission" date="2016-10" db="EMBL/GenBank/DDBJ databases">
        <authorList>
            <person name="de Groot N.N."/>
        </authorList>
    </citation>
    <scope>NUCLEOTIDE SEQUENCE [LARGE SCALE GENOMIC DNA]</scope>
    <source>
        <strain evidence="7 8">DSM 19073</strain>
    </source>
</reference>
<evidence type="ECO:0000256" key="2">
    <source>
        <dbReference type="ARBA" id="ARBA00023002"/>
    </source>
</evidence>
<name>A0A1I3MIA8_9RHOB</name>
<keyword evidence="7" id="KW-0413">Isomerase</keyword>
<sequence length="243" mass="26186">MPRLAPLAIAAALAMSLAAPATAQDFTPEEIKQLALQAILENPEIVMEAVGILQARDAAEAEAQAQATLGDNRDLLERDPNAPVLGNPDGDVTVVEFFDYNCPYCRRAGDEVAKLKDADDNVRIVYREWPILGEGSDFAARAALASRAQDKYGEFHEALMGARGRVDETSVLQIAVEVGLDLDRLRADMEAPDVQAHIDTSMRLAQELGFTGTPSFVIGDTRAPGLIEAARMIELVEAERNGG</sequence>
<proteinExistence type="predicted"/>
<gene>
    <name evidence="7" type="ORF">SAMN04488095_1860</name>
</gene>
<keyword evidence="3" id="KW-1015">Disulfide bond</keyword>
<organism evidence="7 8">
    <name type="scientific">Jannaschia pohangensis</name>
    <dbReference type="NCBI Taxonomy" id="390807"/>
    <lineage>
        <taxon>Bacteria</taxon>
        <taxon>Pseudomonadati</taxon>
        <taxon>Pseudomonadota</taxon>
        <taxon>Alphaproteobacteria</taxon>
        <taxon>Rhodobacterales</taxon>
        <taxon>Roseobacteraceae</taxon>
        <taxon>Jannaschia</taxon>
    </lineage>
</organism>
<feature type="chain" id="PRO_5011750522" evidence="5">
    <location>
        <begin position="24"/>
        <end position="243"/>
    </location>
</feature>
<protein>
    <submittedName>
        <fullName evidence="7">Protein-disulfide isomerase</fullName>
    </submittedName>
</protein>
<dbReference type="EMBL" id="FORA01000002">
    <property type="protein sequence ID" value="SFI96729.1"/>
    <property type="molecule type" value="Genomic_DNA"/>
</dbReference>
<evidence type="ECO:0000259" key="6">
    <source>
        <dbReference type="PROSITE" id="PS51352"/>
    </source>
</evidence>
<feature type="domain" description="Thioredoxin" evidence="6">
    <location>
        <begin position="53"/>
        <end position="241"/>
    </location>
</feature>
<evidence type="ECO:0000256" key="4">
    <source>
        <dbReference type="ARBA" id="ARBA00023284"/>
    </source>
</evidence>
<dbReference type="GO" id="GO:0016491">
    <property type="term" value="F:oxidoreductase activity"/>
    <property type="evidence" value="ECO:0007669"/>
    <property type="project" value="UniProtKB-KW"/>
</dbReference>
<feature type="signal peptide" evidence="5">
    <location>
        <begin position="1"/>
        <end position="23"/>
    </location>
</feature>
<dbReference type="Pfam" id="PF01323">
    <property type="entry name" value="DSBA"/>
    <property type="match status" value="1"/>
</dbReference>
<keyword evidence="2" id="KW-0560">Oxidoreductase</keyword>
<dbReference type="Proteomes" id="UP000199110">
    <property type="component" value="Unassembled WGS sequence"/>
</dbReference>
<keyword evidence="4" id="KW-0676">Redox-active center</keyword>
<keyword evidence="8" id="KW-1185">Reference proteome</keyword>
<dbReference type="InterPro" id="IPR013766">
    <property type="entry name" value="Thioredoxin_domain"/>
</dbReference>
<evidence type="ECO:0000313" key="8">
    <source>
        <dbReference type="Proteomes" id="UP000199110"/>
    </source>
</evidence>
<evidence type="ECO:0000256" key="3">
    <source>
        <dbReference type="ARBA" id="ARBA00023157"/>
    </source>
</evidence>
<evidence type="ECO:0000256" key="5">
    <source>
        <dbReference type="SAM" id="SignalP"/>
    </source>
</evidence>
<dbReference type="GO" id="GO:0016853">
    <property type="term" value="F:isomerase activity"/>
    <property type="evidence" value="ECO:0007669"/>
    <property type="project" value="UniProtKB-KW"/>
</dbReference>
<dbReference type="PROSITE" id="PS51352">
    <property type="entry name" value="THIOREDOXIN_2"/>
    <property type="match status" value="1"/>
</dbReference>